<reference evidence="3 4" key="1">
    <citation type="submission" date="2013-09" db="EMBL/GenBank/DDBJ databases">
        <title>Biodegradation of hydrocarbons in the deep terrestrial subsurface : characterization of a microbial consortium composed of two Desulfotomaculum species originating from a deep geological formation.</title>
        <authorList>
            <person name="Aullo T."/>
            <person name="Berlendis S."/>
            <person name="Lascourreges J.-F."/>
            <person name="Dessort D."/>
            <person name="Saint-Laurent S."/>
            <person name="Schraauwers B."/>
            <person name="Mas J."/>
            <person name="Magot M."/>
            <person name="Ranchou-Peyruse A."/>
        </authorList>
    </citation>
    <scope>NUCLEOTIDE SEQUENCE [LARGE SCALE GENOMIC DNA]</scope>
    <source>
        <strain evidence="3 4">Bs107</strain>
    </source>
</reference>
<protein>
    <recommendedName>
        <fullName evidence="2">Antitoxin</fullName>
    </recommendedName>
</protein>
<evidence type="ECO:0000313" key="4">
    <source>
        <dbReference type="Proteomes" id="UP000222564"/>
    </source>
</evidence>
<evidence type="ECO:0000256" key="1">
    <source>
        <dbReference type="ARBA" id="ARBA00009981"/>
    </source>
</evidence>
<name>A0A2C6ME64_9FIRM</name>
<dbReference type="InterPro" id="IPR036165">
    <property type="entry name" value="YefM-like_sf"/>
</dbReference>
<comment type="similarity">
    <text evidence="1 2">Belongs to the phD/YefM antitoxin family.</text>
</comment>
<evidence type="ECO:0000313" key="3">
    <source>
        <dbReference type="EMBL" id="PHJ38418.1"/>
    </source>
</evidence>
<comment type="function">
    <text evidence="2">Antitoxin component of a type II toxin-antitoxin (TA) system.</text>
</comment>
<comment type="caution">
    <text evidence="3">The sequence shown here is derived from an EMBL/GenBank/DDBJ whole genome shotgun (WGS) entry which is preliminary data.</text>
</comment>
<dbReference type="InterPro" id="IPR006442">
    <property type="entry name" value="Antitoxin_Phd/YefM"/>
</dbReference>
<dbReference type="NCBIfam" id="TIGR01552">
    <property type="entry name" value="phd_fam"/>
    <property type="match status" value="1"/>
</dbReference>
<dbReference type="OrthoDB" id="9795585at2"/>
<dbReference type="Pfam" id="PF02604">
    <property type="entry name" value="PhdYeFM_antitox"/>
    <property type="match status" value="1"/>
</dbReference>
<evidence type="ECO:0000256" key="2">
    <source>
        <dbReference type="RuleBase" id="RU362080"/>
    </source>
</evidence>
<proteinExistence type="inferred from homology"/>
<sequence>MPKIIPIRDLKKTSEISQMCHASDEPIFITKNGYGDMVIMSMKMYEEKMFMSDVYRKLNAAEEQLAEGKILDGDASLKSIREKYNV</sequence>
<dbReference type="SUPFAM" id="SSF143120">
    <property type="entry name" value="YefM-like"/>
    <property type="match status" value="1"/>
</dbReference>
<keyword evidence="4" id="KW-1185">Reference proteome</keyword>
<dbReference type="RefSeq" id="WP_099082924.1">
    <property type="nucleotide sequence ID" value="NZ_AWQQ01000049.1"/>
</dbReference>
<gene>
    <name evidence="3" type="ORF">P378_09385</name>
</gene>
<dbReference type="Proteomes" id="UP000222564">
    <property type="component" value="Unassembled WGS sequence"/>
</dbReference>
<accession>A0A2C6ME64</accession>
<dbReference type="AlphaFoldDB" id="A0A2C6ME64"/>
<dbReference type="EMBL" id="AWQQ01000049">
    <property type="protein sequence ID" value="PHJ38418.1"/>
    <property type="molecule type" value="Genomic_DNA"/>
</dbReference>
<organism evidence="3 4">
    <name type="scientific">Desulforamulus profundi</name>
    <dbReference type="NCBI Taxonomy" id="1383067"/>
    <lineage>
        <taxon>Bacteria</taxon>
        <taxon>Bacillati</taxon>
        <taxon>Bacillota</taxon>
        <taxon>Clostridia</taxon>
        <taxon>Eubacteriales</taxon>
        <taxon>Peptococcaceae</taxon>
        <taxon>Desulforamulus</taxon>
    </lineage>
</organism>